<dbReference type="Pfam" id="PF14604">
    <property type="entry name" value="SH3_9"/>
    <property type="match status" value="1"/>
</dbReference>
<evidence type="ECO:0000256" key="1">
    <source>
        <dbReference type="ARBA" id="ARBA00022443"/>
    </source>
</evidence>
<feature type="domain" description="SH3" evidence="4">
    <location>
        <begin position="6"/>
        <end position="69"/>
    </location>
</feature>
<dbReference type="InterPro" id="IPR001452">
    <property type="entry name" value="SH3_domain"/>
</dbReference>
<evidence type="ECO:0000313" key="6">
    <source>
        <dbReference type="EMBL" id="RKP33401.1"/>
    </source>
</evidence>
<dbReference type="EMBL" id="ML003928">
    <property type="protein sequence ID" value="RKP33401.1"/>
    <property type="molecule type" value="Genomic_DNA"/>
</dbReference>
<evidence type="ECO:0000313" key="7">
    <source>
        <dbReference type="Proteomes" id="UP000268162"/>
    </source>
</evidence>
<dbReference type="Proteomes" id="UP000268162">
    <property type="component" value="Unassembled WGS sequence"/>
</dbReference>
<keyword evidence="1 2" id="KW-0728">SH3 domain</keyword>
<dbReference type="CDD" id="cd09535">
    <property type="entry name" value="SAM_BOI-like_fungal"/>
    <property type="match status" value="1"/>
</dbReference>
<dbReference type="Pfam" id="PF07647">
    <property type="entry name" value="SAM_2"/>
    <property type="match status" value="1"/>
</dbReference>
<dbReference type="SUPFAM" id="SSF50044">
    <property type="entry name" value="SH3-domain"/>
    <property type="match status" value="1"/>
</dbReference>
<dbReference type="InterPro" id="IPR050670">
    <property type="entry name" value="STAM"/>
</dbReference>
<gene>
    <name evidence="6" type="ORF">BJ085DRAFT_27605</name>
</gene>
<dbReference type="Gene3D" id="1.10.150.50">
    <property type="entry name" value="Transcription Factor, Ets-1"/>
    <property type="match status" value="1"/>
</dbReference>
<dbReference type="InterPro" id="IPR001660">
    <property type="entry name" value="SAM"/>
</dbReference>
<dbReference type="STRING" id="215637.A0A4P9ZLN2"/>
<dbReference type="PANTHER" id="PTHR45929:SF2">
    <property type="entry name" value="SIGNAL TRANSDUCING ADAPTER MOLECULE 1"/>
    <property type="match status" value="1"/>
</dbReference>
<sequence>MSVADATHGIRIALHDFEADHDDEISFAVGEQVVVLEQDDLYNDGWWQGRNEQGHVGLFPVNFTQPFTPEAPTSASATHSLYVDSKPYADLINNLEINFRDSEFLEDSSLPDLASPPPPAVPKLPFSVTEPTPDSSRNIFNANRVAETPVLDKPLPATPGSDKFPAEEDSLPDEPSLSPAALPTEVADMNLAHLSLEDPPEQWSIEQVAAWLQQQGFGSLAPIFIENEISGDVLLDLNLTTLKELQINTFGKRYHLMNAIIELRDGPNGSGGLMAGMGPGGFAGPTLISPTSQASHHTDEPLSRTISEANSAHSLAPAELPGVIEG</sequence>
<evidence type="ECO:0000256" key="2">
    <source>
        <dbReference type="PROSITE-ProRule" id="PRU00192"/>
    </source>
</evidence>
<dbReference type="AlphaFoldDB" id="A0A4P9ZLN2"/>
<organism evidence="6 7">
    <name type="scientific">Dimargaris cristalligena</name>
    <dbReference type="NCBI Taxonomy" id="215637"/>
    <lineage>
        <taxon>Eukaryota</taxon>
        <taxon>Fungi</taxon>
        <taxon>Fungi incertae sedis</taxon>
        <taxon>Zoopagomycota</taxon>
        <taxon>Kickxellomycotina</taxon>
        <taxon>Dimargaritomycetes</taxon>
        <taxon>Dimargaritales</taxon>
        <taxon>Dimargaritaceae</taxon>
        <taxon>Dimargaris</taxon>
    </lineage>
</organism>
<evidence type="ECO:0000259" key="4">
    <source>
        <dbReference type="PROSITE" id="PS50002"/>
    </source>
</evidence>
<feature type="non-terminal residue" evidence="6">
    <location>
        <position position="326"/>
    </location>
</feature>
<evidence type="ECO:0008006" key="8">
    <source>
        <dbReference type="Google" id="ProtNLM"/>
    </source>
</evidence>
<reference evidence="7" key="1">
    <citation type="journal article" date="2018" name="Nat. Microbiol.">
        <title>Leveraging single-cell genomics to expand the fungal tree of life.</title>
        <authorList>
            <person name="Ahrendt S.R."/>
            <person name="Quandt C.A."/>
            <person name="Ciobanu D."/>
            <person name="Clum A."/>
            <person name="Salamov A."/>
            <person name="Andreopoulos B."/>
            <person name="Cheng J.F."/>
            <person name="Woyke T."/>
            <person name="Pelin A."/>
            <person name="Henrissat B."/>
            <person name="Reynolds N.K."/>
            <person name="Benny G.L."/>
            <person name="Smith M.E."/>
            <person name="James T.Y."/>
            <person name="Grigoriev I.V."/>
        </authorList>
    </citation>
    <scope>NUCLEOTIDE SEQUENCE [LARGE SCALE GENOMIC DNA]</scope>
    <source>
        <strain evidence="7">RSA 468</strain>
    </source>
</reference>
<dbReference type="SUPFAM" id="SSF47769">
    <property type="entry name" value="SAM/Pointed domain"/>
    <property type="match status" value="1"/>
</dbReference>
<dbReference type="SMART" id="SM00454">
    <property type="entry name" value="SAM"/>
    <property type="match status" value="1"/>
</dbReference>
<dbReference type="InterPro" id="IPR013761">
    <property type="entry name" value="SAM/pointed_sf"/>
</dbReference>
<feature type="region of interest" description="Disordered" evidence="3">
    <location>
        <begin position="107"/>
        <end position="180"/>
    </location>
</feature>
<dbReference type="CDD" id="cd00174">
    <property type="entry name" value="SH3"/>
    <property type="match status" value="1"/>
</dbReference>
<feature type="domain" description="SAM" evidence="5">
    <location>
        <begin position="203"/>
        <end position="266"/>
    </location>
</feature>
<feature type="compositionally biased region" description="Polar residues" evidence="3">
    <location>
        <begin position="129"/>
        <end position="141"/>
    </location>
</feature>
<dbReference type="PRINTS" id="PR00452">
    <property type="entry name" value="SH3DOMAIN"/>
</dbReference>
<feature type="region of interest" description="Disordered" evidence="3">
    <location>
        <begin position="284"/>
        <end position="304"/>
    </location>
</feature>
<evidence type="ECO:0000259" key="5">
    <source>
        <dbReference type="PROSITE" id="PS50105"/>
    </source>
</evidence>
<proteinExistence type="predicted"/>
<accession>A0A4P9ZLN2</accession>
<dbReference type="GO" id="GO:0043328">
    <property type="term" value="P:protein transport to vacuole involved in ubiquitin-dependent protein catabolic process via the multivesicular body sorting pathway"/>
    <property type="evidence" value="ECO:0007669"/>
    <property type="project" value="TreeGrafter"/>
</dbReference>
<dbReference type="SMART" id="SM00326">
    <property type="entry name" value="SH3"/>
    <property type="match status" value="1"/>
</dbReference>
<protein>
    <recommendedName>
        <fullName evidence="8">SH3 domain-containing protein</fullName>
    </recommendedName>
</protein>
<evidence type="ECO:0000256" key="3">
    <source>
        <dbReference type="SAM" id="MobiDB-lite"/>
    </source>
</evidence>
<dbReference type="GO" id="GO:0033565">
    <property type="term" value="C:ESCRT-0 complex"/>
    <property type="evidence" value="ECO:0007669"/>
    <property type="project" value="TreeGrafter"/>
</dbReference>
<keyword evidence="7" id="KW-1185">Reference proteome</keyword>
<dbReference type="PANTHER" id="PTHR45929">
    <property type="entry name" value="JAK PATHWAY SIGNAL TRANSDUCTION ADAPTOR MOLECULE"/>
    <property type="match status" value="1"/>
</dbReference>
<dbReference type="Gene3D" id="2.30.30.40">
    <property type="entry name" value="SH3 Domains"/>
    <property type="match status" value="1"/>
</dbReference>
<name>A0A4P9ZLN2_9FUNG</name>
<dbReference type="InterPro" id="IPR036028">
    <property type="entry name" value="SH3-like_dom_sf"/>
</dbReference>
<dbReference type="PROSITE" id="PS50002">
    <property type="entry name" value="SH3"/>
    <property type="match status" value="1"/>
</dbReference>
<dbReference type="PROSITE" id="PS50105">
    <property type="entry name" value="SAM_DOMAIN"/>
    <property type="match status" value="1"/>
</dbReference>